<dbReference type="Proteomes" id="UP001066276">
    <property type="component" value="Chromosome 8"/>
</dbReference>
<organism evidence="1 2">
    <name type="scientific">Pleurodeles waltl</name>
    <name type="common">Iberian ribbed newt</name>
    <dbReference type="NCBI Taxonomy" id="8319"/>
    <lineage>
        <taxon>Eukaryota</taxon>
        <taxon>Metazoa</taxon>
        <taxon>Chordata</taxon>
        <taxon>Craniata</taxon>
        <taxon>Vertebrata</taxon>
        <taxon>Euteleostomi</taxon>
        <taxon>Amphibia</taxon>
        <taxon>Batrachia</taxon>
        <taxon>Caudata</taxon>
        <taxon>Salamandroidea</taxon>
        <taxon>Salamandridae</taxon>
        <taxon>Pleurodelinae</taxon>
        <taxon>Pleurodeles</taxon>
    </lineage>
</organism>
<sequence length="161" mass="17987">MGERVALLRAEIQQVSFAEARQCWQASTKRVYKSGDKMGKPLYWLATQAISAWVVPLIRDWTGDTQEDLEEIACTFVSCYEDLYSRVPQLPAERENPILKDISLPSIPASLATELDLPLTEDRVNCAISALQAGKTPGPDSYPIEYFQRFCQCTSGLPQGL</sequence>
<gene>
    <name evidence="1" type="ORF">NDU88_000726</name>
</gene>
<dbReference type="AlphaFoldDB" id="A0AAV7NBB2"/>
<accession>A0AAV7NBB2</accession>
<evidence type="ECO:0000313" key="2">
    <source>
        <dbReference type="Proteomes" id="UP001066276"/>
    </source>
</evidence>
<protein>
    <submittedName>
        <fullName evidence="1">Uncharacterized protein</fullName>
    </submittedName>
</protein>
<dbReference type="EMBL" id="JANPWB010000012">
    <property type="protein sequence ID" value="KAJ1112462.1"/>
    <property type="molecule type" value="Genomic_DNA"/>
</dbReference>
<reference evidence="1" key="1">
    <citation type="journal article" date="2022" name="bioRxiv">
        <title>Sequencing and chromosome-scale assembly of the giantPleurodeles waltlgenome.</title>
        <authorList>
            <person name="Brown T."/>
            <person name="Elewa A."/>
            <person name="Iarovenko S."/>
            <person name="Subramanian E."/>
            <person name="Araus A.J."/>
            <person name="Petzold A."/>
            <person name="Susuki M."/>
            <person name="Suzuki K.-i.T."/>
            <person name="Hayashi T."/>
            <person name="Toyoda A."/>
            <person name="Oliveira C."/>
            <person name="Osipova E."/>
            <person name="Leigh N.D."/>
            <person name="Simon A."/>
            <person name="Yun M.H."/>
        </authorList>
    </citation>
    <scope>NUCLEOTIDE SEQUENCE</scope>
    <source>
        <strain evidence="1">20211129_DDA</strain>
        <tissue evidence="1">Liver</tissue>
    </source>
</reference>
<proteinExistence type="predicted"/>
<evidence type="ECO:0000313" key="1">
    <source>
        <dbReference type="EMBL" id="KAJ1112462.1"/>
    </source>
</evidence>
<name>A0AAV7NBB2_PLEWA</name>
<comment type="caution">
    <text evidence="1">The sequence shown here is derived from an EMBL/GenBank/DDBJ whole genome shotgun (WGS) entry which is preliminary data.</text>
</comment>
<keyword evidence="2" id="KW-1185">Reference proteome</keyword>